<dbReference type="SUPFAM" id="SSF51322">
    <property type="entry name" value="Cyanovirin-N"/>
    <property type="match status" value="1"/>
</dbReference>
<dbReference type="Proteomes" id="UP000326532">
    <property type="component" value="Unassembled WGS sequence"/>
</dbReference>
<evidence type="ECO:0008006" key="5">
    <source>
        <dbReference type="Google" id="ProtNLM"/>
    </source>
</evidence>
<feature type="region of interest" description="Disordered" evidence="1">
    <location>
        <begin position="65"/>
        <end position="111"/>
    </location>
</feature>
<organism evidence="3 4">
    <name type="scientific">Aspergillus parasiticus</name>
    <dbReference type="NCBI Taxonomy" id="5067"/>
    <lineage>
        <taxon>Eukaryota</taxon>
        <taxon>Fungi</taxon>
        <taxon>Dikarya</taxon>
        <taxon>Ascomycota</taxon>
        <taxon>Pezizomycotina</taxon>
        <taxon>Eurotiomycetes</taxon>
        <taxon>Eurotiomycetidae</taxon>
        <taxon>Eurotiales</taxon>
        <taxon>Aspergillaceae</taxon>
        <taxon>Aspergillus</taxon>
        <taxon>Aspergillus subgen. Circumdati</taxon>
    </lineage>
</organism>
<evidence type="ECO:0000256" key="1">
    <source>
        <dbReference type="SAM" id="MobiDB-lite"/>
    </source>
</evidence>
<dbReference type="OMA" id="SISCTCK"/>
<feature type="chain" id="PRO_5024875878" description="Cyanovirin-N domain-containing protein" evidence="2">
    <location>
        <begin position="17"/>
        <end position="226"/>
    </location>
</feature>
<gene>
    <name evidence="3" type="ORF">BDV34DRAFT_227352</name>
</gene>
<accession>A0A5N6DE17</accession>
<dbReference type="EMBL" id="ML734991">
    <property type="protein sequence ID" value="KAB8203405.1"/>
    <property type="molecule type" value="Genomic_DNA"/>
</dbReference>
<proteinExistence type="predicted"/>
<feature type="signal peptide" evidence="2">
    <location>
        <begin position="1"/>
        <end position="16"/>
    </location>
</feature>
<keyword evidence="2" id="KW-0732">Signal</keyword>
<feature type="compositionally biased region" description="Low complexity" evidence="1">
    <location>
        <begin position="74"/>
        <end position="94"/>
    </location>
</feature>
<sequence>MHHVLAIPVLYLPALAVGLGLPMPGSKSPSPPPDENRSPSPPQIDPAAAAAAIVSNLHRSCGNFAIAPSSEDIPGSPNSPGSPGSPGSSGPWSPLSHASPRSPAQRMRRADDSPPAFLVADCTNHLGQRHKVNLNLNRCFGWDPDNVRFTVQQNGYGIERGGCIRCSYRLGRQLTDPGSISCTCKTFPHLAPNHHVQLSTAGIIQYNSGPGRLSCHGAYGNDLGPA</sequence>
<evidence type="ECO:0000313" key="4">
    <source>
        <dbReference type="Proteomes" id="UP000326532"/>
    </source>
</evidence>
<dbReference type="VEuPathDB" id="FungiDB:BDV34DRAFT_227352"/>
<reference evidence="3 4" key="1">
    <citation type="submission" date="2019-04" db="EMBL/GenBank/DDBJ databases">
        <title>Fungal friends and foes A comparative genomics study of 23 Aspergillus species from section Flavi.</title>
        <authorList>
            <consortium name="DOE Joint Genome Institute"/>
            <person name="Kjaerbolling I."/>
            <person name="Vesth T.C."/>
            <person name="Frisvad J.C."/>
            <person name="Nybo J.L."/>
            <person name="Theobald S."/>
            <person name="Kildgaard S."/>
            <person name="Petersen T.I."/>
            <person name="Kuo A."/>
            <person name="Sato A."/>
            <person name="Lyhne E.K."/>
            <person name="Kogle M.E."/>
            <person name="Wiebenga A."/>
            <person name="Kun R.S."/>
            <person name="Lubbers R.J."/>
            <person name="Makela M.R."/>
            <person name="Barry K."/>
            <person name="Chovatia M."/>
            <person name="Clum A."/>
            <person name="Daum C."/>
            <person name="Haridas S."/>
            <person name="He G."/>
            <person name="LaButti K."/>
            <person name="Lipzen A."/>
            <person name="Mondo S."/>
            <person name="Pangilinan J."/>
            <person name="Riley R."/>
            <person name="Salamov A."/>
            <person name="Simmons B.A."/>
            <person name="Magnuson J.K."/>
            <person name="Henrissat B."/>
            <person name="Mortensen U.H."/>
            <person name="Larsen T.O."/>
            <person name="De vries R.P."/>
            <person name="Grigoriev I.V."/>
            <person name="Machida M."/>
            <person name="Baker S.E."/>
            <person name="Andersen M.R."/>
        </authorList>
    </citation>
    <scope>NUCLEOTIDE SEQUENCE [LARGE SCALE GENOMIC DNA]</scope>
    <source>
        <strain evidence="3 4">CBS 117618</strain>
    </source>
</reference>
<dbReference type="InterPro" id="IPR036673">
    <property type="entry name" value="Cyanovirin-N_sf"/>
</dbReference>
<dbReference type="Gene3D" id="2.30.60.10">
    <property type="entry name" value="Cyanovirin-N"/>
    <property type="match status" value="1"/>
</dbReference>
<evidence type="ECO:0000256" key="2">
    <source>
        <dbReference type="SAM" id="SignalP"/>
    </source>
</evidence>
<dbReference type="AlphaFoldDB" id="A0A5N6DE17"/>
<keyword evidence="4" id="KW-1185">Reference proteome</keyword>
<evidence type="ECO:0000313" key="3">
    <source>
        <dbReference type="EMBL" id="KAB8203405.1"/>
    </source>
</evidence>
<feature type="compositionally biased region" description="Pro residues" evidence="1">
    <location>
        <begin position="29"/>
        <end position="44"/>
    </location>
</feature>
<protein>
    <recommendedName>
        <fullName evidence="5">Cyanovirin-N domain-containing protein</fullName>
    </recommendedName>
</protein>
<feature type="region of interest" description="Disordered" evidence="1">
    <location>
        <begin position="23"/>
        <end position="48"/>
    </location>
</feature>
<name>A0A5N6DE17_ASPPA</name>